<dbReference type="Proteomes" id="UP000321304">
    <property type="component" value="Unassembled WGS sequence"/>
</dbReference>
<proteinExistence type="predicted"/>
<evidence type="ECO:0000313" key="2">
    <source>
        <dbReference type="Proteomes" id="UP000321304"/>
    </source>
</evidence>
<organism evidence="1 2">
    <name type="scientific">Bradyrhizobium macuxiense</name>
    <dbReference type="NCBI Taxonomy" id="1755647"/>
    <lineage>
        <taxon>Bacteria</taxon>
        <taxon>Pseudomonadati</taxon>
        <taxon>Pseudomonadota</taxon>
        <taxon>Alphaproteobacteria</taxon>
        <taxon>Hyphomicrobiales</taxon>
        <taxon>Nitrobacteraceae</taxon>
        <taxon>Bradyrhizobium</taxon>
    </lineage>
</organism>
<accession>A0A560KS79</accession>
<dbReference type="AlphaFoldDB" id="A0A560KS79"/>
<keyword evidence="2" id="KW-1185">Reference proteome</keyword>
<evidence type="ECO:0000313" key="1">
    <source>
        <dbReference type="EMBL" id="TWB86019.1"/>
    </source>
</evidence>
<sequence>MAGVFTRLAINERSKNASTQNDPCCNCSKLSFFALQ</sequence>
<gene>
    <name evidence="1" type="ORF">FBZ93_1315</name>
</gene>
<protein>
    <submittedName>
        <fullName evidence="1">Uncharacterized protein</fullName>
    </submittedName>
</protein>
<reference evidence="1 2" key="1">
    <citation type="submission" date="2019-06" db="EMBL/GenBank/DDBJ databases">
        <title>Genomic Encyclopedia of Type Strains, Phase IV (KMG-V): Genome sequencing to study the core and pangenomes of soil and plant-associated prokaryotes.</title>
        <authorList>
            <person name="Whitman W."/>
        </authorList>
    </citation>
    <scope>NUCLEOTIDE SEQUENCE [LARGE SCALE GENOMIC DNA]</scope>
    <source>
        <strain evidence="1 2">BR 10355</strain>
    </source>
</reference>
<dbReference type="EMBL" id="VITY01000031">
    <property type="protein sequence ID" value="TWB86019.1"/>
    <property type="molecule type" value="Genomic_DNA"/>
</dbReference>
<comment type="caution">
    <text evidence="1">The sequence shown here is derived from an EMBL/GenBank/DDBJ whole genome shotgun (WGS) entry which is preliminary data.</text>
</comment>
<name>A0A560KS79_9BRAD</name>